<evidence type="ECO:0000256" key="4">
    <source>
        <dbReference type="ARBA" id="ARBA00023015"/>
    </source>
</evidence>
<dbReference type="Proteomes" id="UP000721861">
    <property type="component" value="Unassembled WGS sequence"/>
</dbReference>
<dbReference type="InterPro" id="IPR020603">
    <property type="entry name" value="MraZ_dom"/>
</dbReference>
<dbReference type="InterPro" id="IPR035642">
    <property type="entry name" value="MraZ_N"/>
</dbReference>
<keyword evidence="3" id="KW-0677">Repeat</keyword>
<keyword evidence="2 7" id="KW-0963">Cytoplasm</keyword>
<comment type="subcellular location">
    <subcellularLocation>
        <location evidence="7">Cytoplasm</location>
        <location evidence="7">Nucleoid</location>
    </subcellularLocation>
</comment>
<reference evidence="10 11" key="1">
    <citation type="journal article" date="2014" name="Int. J. Syst. Evol. Microbiol.">
        <title>Carboxylicivirga gen. nov. in the family Marinilabiliaceae with two novel species, Carboxylicivirga mesophila sp. nov. and Carboxylicivirga taeanensis sp. nov., and reclassification of Cytophaga fermentans as Saccharicrinis fermentans gen. nov., comb. nov.</title>
        <authorList>
            <person name="Yang S.H."/>
            <person name="Seo H.S."/>
            <person name="Woo J.H."/>
            <person name="Oh H.M."/>
            <person name="Jang H."/>
            <person name="Lee J.H."/>
            <person name="Kim S.J."/>
            <person name="Kwon K.K."/>
        </authorList>
    </citation>
    <scope>NUCLEOTIDE SEQUENCE [LARGE SCALE GENOMIC DNA]</scope>
    <source>
        <strain evidence="10 11">JCM 18290</strain>
    </source>
</reference>
<evidence type="ECO:0000256" key="7">
    <source>
        <dbReference type="HAMAP-Rule" id="MF_01008"/>
    </source>
</evidence>
<comment type="subunit">
    <text evidence="7">Forms oligomers.</text>
</comment>
<dbReference type="EMBL" id="JAGUCN010000018">
    <property type="protein sequence ID" value="MBS2212754.1"/>
    <property type="molecule type" value="Genomic_DNA"/>
</dbReference>
<gene>
    <name evidence="7" type="primary">mraZ</name>
    <name evidence="10" type="ORF">KEM09_15145</name>
</gene>
<organism evidence="10 11">
    <name type="scientific">Carboxylicivirga mesophila</name>
    <dbReference type="NCBI Taxonomy" id="1166478"/>
    <lineage>
        <taxon>Bacteria</taxon>
        <taxon>Pseudomonadati</taxon>
        <taxon>Bacteroidota</taxon>
        <taxon>Bacteroidia</taxon>
        <taxon>Marinilabiliales</taxon>
        <taxon>Marinilabiliaceae</taxon>
        <taxon>Carboxylicivirga</taxon>
    </lineage>
</organism>
<dbReference type="PANTHER" id="PTHR34701:SF1">
    <property type="entry name" value="TRANSCRIPTIONAL REGULATOR MRAZ"/>
    <property type="match status" value="1"/>
</dbReference>
<comment type="caution">
    <text evidence="10">The sequence shown here is derived from an EMBL/GenBank/DDBJ whole genome shotgun (WGS) entry which is preliminary data.</text>
</comment>
<proteinExistence type="inferred from homology"/>
<evidence type="ECO:0000259" key="9">
    <source>
        <dbReference type="PROSITE" id="PS51740"/>
    </source>
</evidence>
<dbReference type="Gene3D" id="3.40.1550.20">
    <property type="entry name" value="Transcriptional regulator MraZ domain"/>
    <property type="match status" value="1"/>
</dbReference>
<feature type="domain" description="SpoVT-AbrB" evidence="9">
    <location>
        <begin position="7"/>
        <end position="54"/>
    </location>
</feature>
<evidence type="ECO:0000256" key="5">
    <source>
        <dbReference type="ARBA" id="ARBA00023125"/>
    </source>
</evidence>
<sequence>MITFIGDFVCKPDAKGRVVLPSLFKKVMSEANQSSFVVRKDLFDNCLVLIPQDEWQKEVQLLESKLNSFRQKDKRLKRALYRSTAEVNLDGNGRFLVPKRLMEMVGVNGEVVLLGVGSTIELWSRQQLDEDGLSGDELGELAEELLGGNFAAEEEK</sequence>
<dbReference type="CDD" id="cd16321">
    <property type="entry name" value="MraZ_C"/>
    <property type="match status" value="1"/>
</dbReference>
<dbReference type="Pfam" id="PF02381">
    <property type="entry name" value="MraZ"/>
    <property type="match status" value="2"/>
</dbReference>
<dbReference type="CDD" id="cd16320">
    <property type="entry name" value="MraZ_N"/>
    <property type="match status" value="1"/>
</dbReference>
<dbReference type="RefSeq" id="WP_212229553.1">
    <property type="nucleotide sequence ID" value="NZ_JAGUCN010000018.1"/>
</dbReference>
<evidence type="ECO:0000313" key="10">
    <source>
        <dbReference type="EMBL" id="MBS2212754.1"/>
    </source>
</evidence>
<feature type="coiled-coil region" evidence="8">
    <location>
        <begin position="52"/>
        <end position="79"/>
    </location>
</feature>
<keyword evidence="4 7" id="KW-0805">Transcription regulation</keyword>
<evidence type="ECO:0000256" key="3">
    <source>
        <dbReference type="ARBA" id="ARBA00022737"/>
    </source>
</evidence>
<dbReference type="PROSITE" id="PS51740">
    <property type="entry name" value="SPOVT_ABRB"/>
    <property type="match status" value="2"/>
</dbReference>
<dbReference type="InterPro" id="IPR003444">
    <property type="entry name" value="MraZ"/>
</dbReference>
<accession>A0ABS5KCI0</accession>
<name>A0ABS5KCI0_9BACT</name>
<keyword evidence="11" id="KW-1185">Reference proteome</keyword>
<feature type="domain" description="SpoVT-AbrB" evidence="9">
    <location>
        <begin position="84"/>
        <end position="127"/>
    </location>
</feature>
<evidence type="ECO:0000256" key="2">
    <source>
        <dbReference type="ARBA" id="ARBA00022490"/>
    </source>
</evidence>
<comment type="similarity">
    <text evidence="7">Belongs to the MraZ family.</text>
</comment>
<dbReference type="InterPro" id="IPR035644">
    <property type="entry name" value="MraZ_C"/>
</dbReference>
<dbReference type="SUPFAM" id="SSF89447">
    <property type="entry name" value="AbrB/MazE/MraZ-like"/>
    <property type="match status" value="1"/>
</dbReference>
<evidence type="ECO:0000256" key="6">
    <source>
        <dbReference type="ARBA" id="ARBA00023163"/>
    </source>
</evidence>
<protein>
    <recommendedName>
        <fullName evidence="1 7">Transcriptional regulator MraZ</fullName>
    </recommendedName>
</protein>
<evidence type="ECO:0000313" key="11">
    <source>
        <dbReference type="Proteomes" id="UP000721861"/>
    </source>
</evidence>
<dbReference type="InterPro" id="IPR007159">
    <property type="entry name" value="SpoVT-AbrB_dom"/>
</dbReference>
<evidence type="ECO:0000256" key="8">
    <source>
        <dbReference type="SAM" id="Coils"/>
    </source>
</evidence>
<dbReference type="InterPro" id="IPR038619">
    <property type="entry name" value="MraZ_sf"/>
</dbReference>
<keyword evidence="8" id="KW-0175">Coiled coil</keyword>
<evidence type="ECO:0000256" key="1">
    <source>
        <dbReference type="ARBA" id="ARBA00013860"/>
    </source>
</evidence>
<dbReference type="InterPro" id="IPR037914">
    <property type="entry name" value="SpoVT-AbrB_sf"/>
</dbReference>
<keyword evidence="5 7" id="KW-0238">DNA-binding</keyword>
<dbReference type="HAMAP" id="MF_01008">
    <property type="entry name" value="MraZ"/>
    <property type="match status" value="1"/>
</dbReference>
<dbReference type="PANTHER" id="PTHR34701">
    <property type="entry name" value="TRANSCRIPTIONAL REGULATOR MRAZ"/>
    <property type="match status" value="1"/>
</dbReference>
<keyword evidence="6 7" id="KW-0804">Transcription</keyword>